<evidence type="ECO:0008006" key="4">
    <source>
        <dbReference type="Google" id="ProtNLM"/>
    </source>
</evidence>
<feature type="signal peptide" evidence="1">
    <location>
        <begin position="1"/>
        <end position="22"/>
    </location>
</feature>
<organism evidence="2 3">
    <name type="scientific">Microbacterium telephonicum</name>
    <dbReference type="NCBI Taxonomy" id="1714841"/>
    <lineage>
        <taxon>Bacteria</taxon>
        <taxon>Bacillati</taxon>
        <taxon>Actinomycetota</taxon>
        <taxon>Actinomycetes</taxon>
        <taxon>Micrococcales</taxon>
        <taxon>Microbacteriaceae</taxon>
        <taxon>Microbacterium</taxon>
    </lineage>
</organism>
<reference evidence="2 3" key="1">
    <citation type="journal article" date="2015" name="Stand. Genomic Sci.">
        <title>Genomic Encyclopedia of Bacterial and Archaeal Type Strains, Phase III: the genomes of soil and plant-associated and newly described type strains.</title>
        <authorList>
            <person name="Whitman W.B."/>
            <person name="Woyke T."/>
            <person name="Klenk H.P."/>
            <person name="Zhou Y."/>
            <person name="Lilburn T.G."/>
            <person name="Beck B.J."/>
            <person name="De Vos P."/>
            <person name="Vandamme P."/>
            <person name="Eisen J.A."/>
            <person name="Garrity G."/>
            <person name="Hugenholtz P."/>
            <person name="Kyrpides N.C."/>
        </authorList>
    </citation>
    <scope>NUCLEOTIDE SEQUENCE [LARGE SCALE GENOMIC DNA]</scope>
    <source>
        <strain evidence="2 3">S2T63</strain>
    </source>
</reference>
<dbReference type="PROSITE" id="PS51257">
    <property type="entry name" value="PROKAR_LIPOPROTEIN"/>
    <property type="match status" value="1"/>
</dbReference>
<dbReference type="EMBL" id="RCDB01000002">
    <property type="protein sequence ID" value="RLK49320.1"/>
    <property type="molecule type" value="Genomic_DNA"/>
</dbReference>
<name>A0A498C8R5_9MICO</name>
<dbReference type="Proteomes" id="UP000273158">
    <property type="component" value="Unassembled WGS sequence"/>
</dbReference>
<evidence type="ECO:0000313" key="2">
    <source>
        <dbReference type="EMBL" id="RLK49320.1"/>
    </source>
</evidence>
<comment type="caution">
    <text evidence="2">The sequence shown here is derived from an EMBL/GenBank/DDBJ whole genome shotgun (WGS) entry which is preliminary data.</text>
</comment>
<keyword evidence="1" id="KW-0732">Signal</keyword>
<keyword evidence="3" id="KW-1185">Reference proteome</keyword>
<sequence length="184" mass="18481">MSRRVAVALSCLVLVAGLSACVAEPRPRLTAVPDASSSLSAVPEASTAATPTPDAAVVPGCVDGVLRIGASSQSFTVTADCPRLEVSGSAVEVSASDAEIAEVIIRGEGNTVIVADPQQITVEGQGNDVEAVTAGTVEVRGNRNQIFVDGTLSLLTVNGNTNGVQALQIGSVTDNGDGNVIGLR</sequence>
<protein>
    <recommendedName>
        <fullName evidence="4">DUF3060 family protein</fullName>
    </recommendedName>
</protein>
<feature type="chain" id="PRO_5019713256" description="DUF3060 family protein" evidence="1">
    <location>
        <begin position="23"/>
        <end position="184"/>
    </location>
</feature>
<evidence type="ECO:0000256" key="1">
    <source>
        <dbReference type="SAM" id="SignalP"/>
    </source>
</evidence>
<dbReference type="RefSeq" id="WP_158597310.1">
    <property type="nucleotide sequence ID" value="NZ_RCDB01000002.1"/>
</dbReference>
<proteinExistence type="predicted"/>
<dbReference type="AlphaFoldDB" id="A0A498C8R5"/>
<evidence type="ECO:0000313" key="3">
    <source>
        <dbReference type="Proteomes" id="UP000273158"/>
    </source>
</evidence>
<accession>A0A498C8R5</accession>
<gene>
    <name evidence="2" type="ORF">C7474_1462</name>
</gene>